<name>A0A164MFZ5_9CRUS</name>
<organism evidence="1 2">
    <name type="scientific">Daphnia magna</name>
    <dbReference type="NCBI Taxonomy" id="35525"/>
    <lineage>
        <taxon>Eukaryota</taxon>
        <taxon>Metazoa</taxon>
        <taxon>Ecdysozoa</taxon>
        <taxon>Arthropoda</taxon>
        <taxon>Crustacea</taxon>
        <taxon>Branchiopoda</taxon>
        <taxon>Diplostraca</taxon>
        <taxon>Cladocera</taxon>
        <taxon>Anomopoda</taxon>
        <taxon>Daphniidae</taxon>
        <taxon>Daphnia</taxon>
    </lineage>
</organism>
<dbReference type="AlphaFoldDB" id="A0A164MFZ5"/>
<keyword evidence="2" id="KW-1185">Reference proteome</keyword>
<evidence type="ECO:0000313" key="2">
    <source>
        <dbReference type="Proteomes" id="UP000076858"/>
    </source>
</evidence>
<reference evidence="1 2" key="1">
    <citation type="submission" date="2016-03" db="EMBL/GenBank/DDBJ databases">
        <title>EvidentialGene: Evidence-directed Construction of Genes on Genomes.</title>
        <authorList>
            <person name="Gilbert D.G."/>
            <person name="Choi J.-H."/>
            <person name="Mockaitis K."/>
            <person name="Colbourne J."/>
            <person name="Pfrender M."/>
        </authorList>
    </citation>
    <scope>NUCLEOTIDE SEQUENCE [LARGE SCALE GENOMIC DNA]</scope>
    <source>
        <strain evidence="1 2">Xinb3</strain>
        <tissue evidence="1">Complete organism</tissue>
    </source>
</reference>
<accession>A0A164MFZ5</accession>
<proteinExistence type="predicted"/>
<evidence type="ECO:0000313" key="1">
    <source>
        <dbReference type="EMBL" id="KZS05028.1"/>
    </source>
</evidence>
<gene>
    <name evidence="1" type="ORF">APZ42_032012</name>
</gene>
<comment type="caution">
    <text evidence="1">The sequence shown here is derived from an EMBL/GenBank/DDBJ whole genome shotgun (WGS) entry which is preliminary data.</text>
</comment>
<sequence length="106" mass="11954">MASRPQVIASANPAPQLTSAFYLFEFQVDLDVCRECKVKRFVSACKFETETRNKISKREKQFGKQTIATTAVLSASDVLRVLSTEMATKRERTYDSSLDHICVNPC</sequence>
<dbReference type="EMBL" id="LRGB01003024">
    <property type="protein sequence ID" value="KZS05028.1"/>
    <property type="molecule type" value="Genomic_DNA"/>
</dbReference>
<protein>
    <submittedName>
        <fullName evidence="1">Uncharacterized protein</fullName>
    </submittedName>
</protein>
<dbReference type="Proteomes" id="UP000076858">
    <property type="component" value="Unassembled WGS sequence"/>
</dbReference>